<keyword evidence="3" id="KW-1185">Reference proteome</keyword>
<name>A0ABX6P8F5_9HYPH</name>
<proteinExistence type="predicted"/>
<evidence type="ECO:0000313" key="2">
    <source>
        <dbReference type="EMBL" id="QKK15228.1"/>
    </source>
</evidence>
<organism evidence="2 3">
    <name type="scientific">Rhizobium indicum</name>
    <dbReference type="NCBI Taxonomy" id="2583231"/>
    <lineage>
        <taxon>Bacteria</taxon>
        <taxon>Pseudomonadati</taxon>
        <taxon>Pseudomonadota</taxon>
        <taxon>Alphaproteobacteria</taxon>
        <taxon>Hyphomicrobiales</taxon>
        <taxon>Rhizobiaceae</taxon>
        <taxon>Rhizobium/Agrobacterium group</taxon>
        <taxon>Rhizobium</taxon>
    </lineage>
</organism>
<reference evidence="2 3" key="1">
    <citation type="submission" date="2020-05" db="EMBL/GenBank/DDBJ databases">
        <title>Genome sequences of pea root nodulating Rhizobium spp.</title>
        <authorList>
            <person name="Rahi P."/>
        </authorList>
    </citation>
    <scope>NUCLEOTIDE SEQUENCE [LARGE SCALE GENOMIC DNA]</scope>
    <source>
        <strain evidence="3">JKLM 12A2</strain>
    </source>
</reference>
<evidence type="ECO:0000256" key="1">
    <source>
        <dbReference type="SAM" id="MobiDB-lite"/>
    </source>
</evidence>
<gene>
    <name evidence="2" type="ORF">FFM53_001965</name>
</gene>
<protein>
    <submittedName>
        <fullName evidence="2">Uncharacterized protein</fullName>
    </submittedName>
</protein>
<sequence length="46" mass="4666">MPQRLDSLFSPAGRARRADEGAGEAGRVVSTEVRALDLGVAVGVAG</sequence>
<accession>A0ABX6P8F5</accession>
<feature type="region of interest" description="Disordered" evidence="1">
    <location>
        <begin position="1"/>
        <end position="26"/>
    </location>
</feature>
<evidence type="ECO:0000313" key="3">
    <source>
        <dbReference type="Proteomes" id="UP000305673"/>
    </source>
</evidence>
<dbReference type="Proteomes" id="UP000305673">
    <property type="component" value="Chromosome"/>
</dbReference>
<dbReference type="RefSeq" id="WP_173883527.1">
    <property type="nucleotide sequence ID" value="NZ_CP054021.1"/>
</dbReference>
<dbReference type="EMBL" id="CP054021">
    <property type="protein sequence ID" value="QKK15228.1"/>
    <property type="molecule type" value="Genomic_DNA"/>
</dbReference>